<organism evidence="2 3">
    <name type="scientific">Nocardiopsis terrae</name>
    <dbReference type="NCBI Taxonomy" id="372655"/>
    <lineage>
        <taxon>Bacteria</taxon>
        <taxon>Bacillati</taxon>
        <taxon>Actinomycetota</taxon>
        <taxon>Actinomycetes</taxon>
        <taxon>Streptosporangiales</taxon>
        <taxon>Nocardiopsidaceae</taxon>
        <taxon>Nocardiopsis</taxon>
    </lineage>
</organism>
<feature type="domain" description="Amidohydrolase-related" evidence="1">
    <location>
        <begin position="55"/>
        <end position="399"/>
    </location>
</feature>
<dbReference type="SUPFAM" id="SSF51338">
    <property type="entry name" value="Composite domain of metallo-dependent hydrolases"/>
    <property type="match status" value="1"/>
</dbReference>
<keyword evidence="3" id="KW-1185">Reference proteome</keyword>
<accession>A0ABR9HKC4</accession>
<proteinExistence type="predicted"/>
<evidence type="ECO:0000313" key="3">
    <source>
        <dbReference type="Proteomes" id="UP000598217"/>
    </source>
</evidence>
<keyword evidence="2" id="KW-0378">Hydrolase</keyword>
<dbReference type="Proteomes" id="UP000598217">
    <property type="component" value="Unassembled WGS sequence"/>
</dbReference>
<protein>
    <submittedName>
        <fullName evidence="2">Dihydroorotase/allantoinase</fullName>
        <ecNumber evidence="2">3.5.2.3</ecNumber>
        <ecNumber evidence="2">3.5.2.5</ecNumber>
    </submittedName>
</protein>
<dbReference type="PANTHER" id="PTHR43668:SF2">
    <property type="entry name" value="ALLANTOINASE"/>
    <property type="match status" value="1"/>
</dbReference>
<dbReference type="EC" id="3.5.2.5" evidence="2"/>
<gene>
    <name evidence="2" type="ORF">H4W79_003645</name>
</gene>
<dbReference type="InterPro" id="IPR050138">
    <property type="entry name" value="DHOase/Allantoinase_Hydrolase"/>
</dbReference>
<sequence>MPEFDSVIRSRRTVVPEGTRPACVGIRDGRIEAIRPYAAELSAREVVDLGETALLPGAIDLGTGVHVPGQELRESYLRTGEAALRGGVTCVVASPAPGRPAIICADSLQLHQRAAAGTAVPVAFLGGVTRGTGPLDLADLHAGGVVAFQGSLSDGGAPDMAALEDAQLRKAMAEIAALNALLVVHAEDARELGAPPVAAEQRPPRAERRGLERVIAAARVVGARTHVAPFTAAECAALLAAAGAVGVGLTAHTCPHYLCLPSEYPGPGSPARACRPPLRSDANRKALWSALLEPDSAILTVGSGHLPAIGLYTLEWSLSALWTAARKRGLSLSDLARWTSQAPADLLGLGGRGRIREGFDADLVAFGDQAAQTVPENDPSPYAGMRLTGRVERVWVAGRPTRVAPAARAGAAEQAGAGGPRV</sequence>
<dbReference type="PANTHER" id="PTHR43668">
    <property type="entry name" value="ALLANTOINASE"/>
    <property type="match status" value="1"/>
</dbReference>
<dbReference type="InterPro" id="IPR032466">
    <property type="entry name" value="Metal_Hydrolase"/>
</dbReference>
<dbReference type="SUPFAM" id="SSF51556">
    <property type="entry name" value="Metallo-dependent hydrolases"/>
    <property type="match status" value="1"/>
</dbReference>
<evidence type="ECO:0000259" key="1">
    <source>
        <dbReference type="Pfam" id="PF01979"/>
    </source>
</evidence>
<dbReference type="GO" id="GO:0004151">
    <property type="term" value="F:dihydroorotase activity"/>
    <property type="evidence" value="ECO:0007669"/>
    <property type="project" value="UniProtKB-EC"/>
</dbReference>
<reference evidence="2 3" key="1">
    <citation type="submission" date="2020-10" db="EMBL/GenBank/DDBJ databases">
        <title>Sequencing the genomes of 1000 actinobacteria strains.</title>
        <authorList>
            <person name="Klenk H.-P."/>
        </authorList>
    </citation>
    <scope>NUCLEOTIDE SEQUENCE [LARGE SCALE GENOMIC DNA]</scope>
    <source>
        <strain evidence="2 3">DSM 45157</strain>
    </source>
</reference>
<comment type="caution">
    <text evidence="2">The sequence shown here is derived from an EMBL/GenBank/DDBJ whole genome shotgun (WGS) entry which is preliminary data.</text>
</comment>
<dbReference type="GO" id="GO:0004038">
    <property type="term" value="F:allantoinase activity"/>
    <property type="evidence" value="ECO:0007669"/>
    <property type="project" value="UniProtKB-EC"/>
</dbReference>
<dbReference type="Gene3D" id="3.20.20.140">
    <property type="entry name" value="Metal-dependent hydrolases"/>
    <property type="match status" value="1"/>
</dbReference>
<dbReference type="InterPro" id="IPR006680">
    <property type="entry name" value="Amidohydro-rel"/>
</dbReference>
<dbReference type="Pfam" id="PF01979">
    <property type="entry name" value="Amidohydro_1"/>
    <property type="match status" value="1"/>
</dbReference>
<dbReference type="EC" id="3.5.2.3" evidence="2"/>
<name>A0ABR9HKC4_9ACTN</name>
<evidence type="ECO:0000313" key="2">
    <source>
        <dbReference type="EMBL" id="MBE1459431.1"/>
    </source>
</evidence>
<dbReference type="InterPro" id="IPR011059">
    <property type="entry name" value="Metal-dep_hydrolase_composite"/>
</dbReference>
<dbReference type="RefSeq" id="WP_191275910.1">
    <property type="nucleotide sequence ID" value="NZ_BMXJ01000010.1"/>
</dbReference>
<dbReference type="EMBL" id="JADBDY010000001">
    <property type="protein sequence ID" value="MBE1459431.1"/>
    <property type="molecule type" value="Genomic_DNA"/>
</dbReference>